<keyword evidence="3" id="KW-0732">Signal</keyword>
<proteinExistence type="inferred from homology"/>
<protein>
    <submittedName>
        <fullName evidence="4">D-alanyl-D-alanine carboxypeptidase/D-alanyl-D-alanine-endopeptidase</fullName>
        <ecNumber evidence="4">3.4.16.4</ecNumber>
    </submittedName>
</protein>
<accession>A0A4S4AL65</accession>
<keyword evidence="5" id="KW-1185">Reference proteome</keyword>
<dbReference type="GO" id="GO:0009002">
    <property type="term" value="F:serine-type D-Ala-D-Ala carboxypeptidase activity"/>
    <property type="evidence" value="ECO:0007669"/>
    <property type="project" value="UniProtKB-EC"/>
</dbReference>
<dbReference type="InterPro" id="IPR000667">
    <property type="entry name" value="Peptidase_S13"/>
</dbReference>
<dbReference type="GO" id="GO:0000270">
    <property type="term" value="P:peptidoglycan metabolic process"/>
    <property type="evidence" value="ECO:0007669"/>
    <property type="project" value="TreeGrafter"/>
</dbReference>
<evidence type="ECO:0000313" key="4">
    <source>
        <dbReference type="EMBL" id="THF60223.1"/>
    </source>
</evidence>
<dbReference type="EMBL" id="SSOD01000012">
    <property type="protein sequence ID" value="THF60223.1"/>
    <property type="molecule type" value="Genomic_DNA"/>
</dbReference>
<organism evidence="4 5">
    <name type="scientific">Pseudothauera rhizosphaerae</name>
    <dbReference type="NCBI Taxonomy" id="2565932"/>
    <lineage>
        <taxon>Bacteria</taxon>
        <taxon>Pseudomonadati</taxon>
        <taxon>Pseudomonadota</taxon>
        <taxon>Betaproteobacteria</taxon>
        <taxon>Rhodocyclales</taxon>
        <taxon>Zoogloeaceae</taxon>
        <taxon>Pseudothauera</taxon>
    </lineage>
</organism>
<dbReference type="GO" id="GO:0006508">
    <property type="term" value="P:proteolysis"/>
    <property type="evidence" value="ECO:0007669"/>
    <property type="project" value="InterPro"/>
</dbReference>
<keyword evidence="4" id="KW-0121">Carboxypeptidase</keyword>
<sequence length="478" mass="50294">MPAYRFRLLALLLCALVLLAPAGARAAGLPYEVRTALDQAGIPLADAAIWVQPVDAHAPTLTLNAERAMNPASVMKLVTAFAALERLGPAYTWTTRAASEATPHKGVLAGDLYLVGGADPMLSYERLWKLLRQLRALGVERIAGDIVLDGSALALPPHDPAAFDGRGLRPYNSGPHGLLLHYNTVRLTLVPGAHAGDPVQLAADPPLAGLTIANRIVTAPGGCGVWHQALEARLAETPAGLRLELEGRLPASCGRRDWSAAPLPAEAYGVALVAALWREVGGQLDGRVRTGLAPAEAATLLADDSEPLGDVVRNMNKWSSNVIARQLLATLGASAVDAPDMVSGGTWVARAQLAAAGIDTTGLVIENGAGLSRIERIRADALGQLLLAAWQRPWMPEFVAALPLAGVDGTARRRLNGSPASGQAHIKTGTLDGVRAMAGYVLDRHGRRHAVVMMVNHPQAAASQAAQDALIEWVWADR</sequence>
<keyword evidence="2 4" id="KW-0378">Hydrolase</keyword>
<dbReference type="Gene3D" id="3.40.710.10">
    <property type="entry name" value="DD-peptidase/beta-lactamase superfamily"/>
    <property type="match status" value="1"/>
</dbReference>
<dbReference type="PANTHER" id="PTHR30023:SF0">
    <property type="entry name" value="PENICILLIN-SENSITIVE CARBOXYPEPTIDASE A"/>
    <property type="match status" value="1"/>
</dbReference>
<dbReference type="Gene3D" id="3.50.80.20">
    <property type="entry name" value="D-Ala-D-Ala carboxypeptidase C, peptidase S13"/>
    <property type="match status" value="1"/>
</dbReference>
<evidence type="ECO:0000256" key="2">
    <source>
        <dbReference type="ARBA" id="ARBA00022801"/>
    </source>
</evidence>
<keyword evidence="4" id="KW-0645">Protease</keyword>
<dbReference type="InterPro" id="IPR012338">
    <property type="entry name" value="Beta-lactam/transpept-like"/>
</dbReference>
<evidence type="ECO:0000256" key="3">
    <source>
        <dbReference type="SAM" id="SignalP"/>
    </source>
</evidence>
<dbReference type="Proteomes" id="UP000307956">
    <property type="component" value="Unassembled WGS sequence"/>
</dbReference>
<dbReference type="PANTHER" id="PTHR30023">
    <property type="entry name" value="D-ALANYL-D-ALANINE CARBOXYPEPTIDASE"/>
    <property type="match status" value="1"/>
</dbReference>
<name>A0A4S4AL65_9RHOO</name>
<dbReference type="SUPFAM" id="SSF56601">
    <property type="entry name" value="beta-lactamase/transpeptidase-like"/>
    <property type="match status" value="1"/>
</dbReference>
<dbReference type="NCBIfam" id="TIGR00666">
    <property type="entry name" value="PBP4"/>
    <property type="match status" value="1"/>
</dbReference>
<comment type="similarity">
    <text evidence="1">Belongs to the peptidase S13 family.</text>
</comment>
<dbReference type="EC" id="3.4.16.4" evidence="4"/>
<feature type="chain" id="PRO_5020531139" evidence="3">
    <location>
        <begin position="27"/>
        <end position="478"/>
    </location>
</feature>
<dbReference type="AlphaFoldDB" id="A0A4S4AL65"/>
<evidence type="ECO:0000256" key="1">
    <source>
        <dbReference type="ARBA" id="ARBA00006096"/>
    </source>
</evidence>
<gene>
    <name evidence="4" type="primary">dacB</name>
    <name evidence="4" type="ORF">E6O51_14980</name>
</gene>
<feature type="signal peptide" evidence="3">
    <location>
        <begin position="1"/>
        <end position="26"/>
    </location>
</feature>
<reference evidence="4 5" key="1">
    <citation type="submission" date="2019-04" db="EMBL/GenBank/DDBJ databases">
        <title>Azoarcus rhizosphaerae sp. nov. isolated from rhizosphere of Ficus religiosa.</title>
        <authorList>
            <person name="Lin S.-Y."/>
            <person name="Hameed A."/>
            <person name="Hsu Y.-H."/>
            <person name="Young C.-C."/>
        </authorList>
    </citation>
    <scope>NUCLEOTIDE SEQUENCE [LARGE SCALE GENOMIC DNA]</scope>
    <source>
        <strain evidence="4 5">CC-YHH848</strain>
    </source>
</reference>
<comment type="caution">
    <text evidence="4">The sequence shown here is derived from an EMBL/GenBank/DDBJ whole genome shotgun (WGS) entry which is preliminary data.</text>
</comment>
<dbReference type="PRINTS" id="PR00922">
    <property type="entry name" value="DADACBPTASE3"/>
</dbReference>
<evidence type="ECO:0000313" key="5">
    <source>
        <dbReference type="Proteomes" id="UP000307956"/>
    </source>
</evidence>
<dbReference type="Pfam" id="PF02113">
    <property type="entry name" value="Peptidase_S13"/>
    <property type="match status" value="1"/>
</dbReference>
<dbReference type="OrthoDB" id="9802627at2"/>
<dbReference type="RefSeq" id="WP_136385804.1">
    <property type="nucleotide sequence ID" value="NZ_SSOD01000012.1"/>
</dbReference>